<dbReference type="Gene3D" id="1.20.120.450">
    <property type="entry name" value="dinb family like domain"/>
    <property type="match status" value="1"/>
</dbReference>
<dbReference type="Proteomes" id="UP000319514">
    <property type="component" value="Unassembled WGS sequence"/>
</dbReference>
<proteinExistence type="predicted"/>
<evidence type="ECO:0000313" key="2">
    <source>
        <dbReference type="Proteomes" id="UP000319514"/>
    </source>
</evidence>
<dbReference type="SUPFAM" id="SSF109854">
    <property type="entry name" value="DinB/YfiT-like putative metalloenzymes"/>
    <property type="match status" value="1"/>
</dbReference>
<evidence type="ECO:0000313" key="1">
    <source>
        <dbReference type="EMBL" id="TQL59658.1"/>
    </source>
</evidence>
<sequence length="169" mass="18650">MSTTDVSAEHRLLLAHVNAQRRHVLGILEGLDDEALRRPVLPSGWSCLGLLRHLALDDERFWFQAVLAGDPDAIAEVTGNPADAWQVGPETSADSVLALYREQAERTDVLLAGMSLDTPPAWWPDFFGGWRLDTAREVVLHVLTETATHAGHLDAARELIDGRTWLVLS</sequence>
<accession>A0A542ZH36</accession>
<dbReference type="AlphaFoldDB" id="A0A542ZH36"/>
<dbReference type="Pfam" id="PF04978">
    <property type="entry name" value="MST"/>
    <property type="match status" value="1"/>
</dbReference>
<dbReference type="RefSeq" id="WP_185746045.1">
    <property type="nucleotide sequence ID" value="NZ_BAAAKX010000004.1"/>
</dbReference>
<keyword evidence="2" id="KW-1185">Reference proteome</keyword>
<gene>
    <name evidence="1" type="ORF">FB474_1020</name>
</gene>
<dbReference type="InterPro" id="IPR034660">
    <property type="entry name" value="DinB/YfiT-like"/>
</dbReference>
<dbReference type="EMBL" id="VFOQ01000001">
    <property type="protein sequence ID" value="TQL59658.1"/>
    <property type="molecule type" value="Genomic_DNA"/>
</dbReference>
<dbReference type="InterPro" id="IPR007061">
    <property type="entry name" value="MST-like"/>
</dbReference>
<organism evidence="1 2">
    <name type="scientific">Oryzihumus leptocrescens</name>
    <dbReference type="NCBI Taxonomy" id="297536"/>
    <lineage>
        <taxon>Bacteria</taxon>
        <taxon>Bacillati</taxon>
        <taxon>Actinomycetota</taxon>
        <taxon>Actinomycetes</taxon>
        <taxon>Micrococcales</taxon>
        <taxon>Intrasporangiaceae</taxon>
        <taxon>Oryzihumus</taxon>
    </lineage>
</organism>
<name>A0A542ZH36_9MICO</name>
<comment type="caution">
    <text evidence="1">The sequence shown here is derived from an EMBL/GenBank/DDBJ whole genome shotgun (WGS) entry which is preliminary data.</text>
</comment>
<reference evidence="1 2" key="1">
    <citation type="submission" date="2019-06" db="EMBL/GenBank/DDBJ databases">
        <title>Sequencing the genomes of 1000 actinobacteria strains.</title>
        <authorList>
            <person name="Klenk H.-P."/>
        </authorList>
    </citation>
    <scope>NUCLEOTIDE SEQUENCE [LARGE SCALE GENOMIC DNA]</scope>
    <source>
        <strain evidence="1 2">DSM 18082</strain>
    </source>
</reference>
<protein>
    <submittedName>
        <fullName evidence="1">Putative damage-inducible protein DinB</fullName>
    </submittedName>
</protein>